<feature type="coiled-coil region" evidence="5">
    <location>
        <begin position="493"/>
        <end position="520"/>
    </location>
</feature>
<dbReference type="WBParaSite" id="PgR165_g005_t02">
    <property type="protein sequence ID" value="PgR165_g005_t02"/>
    <property type="gene ID" value="PgR165_g005"/>
</dbReference>
<organism evidence="8 9">
    <name type="scientific">Parascaris univalens</name>
    <name type="common">Nematode worm</name>
    <dbReference type="NCBI Taxonomy" id="6257"/>
    <lineage>
        <taxon>Eukaryota</taxon>
        <taxon>Metazoa</taxon>
        <taxon>Ecdysozoa</taxon>
        <taxon>Nematoda</taxon>
        <taxon>Chromadorea</taxon>
        <taxon>Rhabditida</taxon>
        <taxon>Spirurina</taxon>
        <taxon>Ascaridomorpha</taxon>
        <taxon>Ascaridoidea</taxon>
        <taxon>Ascarididae</taxon>
        <taxon>Parascaris</taxon>
    </lineage>
</organism>
<feature type="compositionally biased region" description="Polar residues" evidence="6">
    <location>
        <begin position="1445"/>
        <end position="1459"/>
    </location>
</feature>
<feature type="region of interest" description="Disordered" evidence="6">
    <location>
        <begin position="1427"/>
        <end position="1459"/>
    </location>
</feature>
<proteinExistence type="predicted"/>
<feature type="domain" description="BRO1" evidence="7">
    <location>
        <begin position="8"/>
        <end position="403"/>
    </location>
</feature>
<evidence type="ECO:0000256" key="1">
    <source>
        <dbReference type="ARBA" id="ARBA00004177"/>
    </source>
</evidence>
<keyword evidence="5" id="KW-0175">Coiled coil</keyword>
<dbReference type="GO" id="GO:0045022">
    <property type="term" value="P:early endosome to late endosome transport"/>
    <property type="evidence" value="ECO:0007669"/>
    <property type="project" value="TreeGrafter"/>
</dbReference>
<dbReference type="InterPro" id="IPR004328">
    <property type="entry name" value="BRO1_dom"/>
</dbReference>
<dbReference type="PANTHER" id="PTHR23030">
    <property type="entry name" value="PCD6 INTERACTING PROTEIN-RELATED"/>
    <property type="match status" value="1"/>
</dbReference>
<evidence type="ECO:0000313" key="8">
    <source>
        <dbReference type="Proteomes" id="UP000887569"/>
    </source>
</evidence>
<evidence type="ECO:0000313" key="9">
    <source>
        <dbReference type="WBParaSite" id="PgR165_g005_t02"/>
    </source>
</evidence>
<evidence type="ECO:0000256" key="2">
    <source>
        <dbReference type="ARBA" id="ARBA00004496"/>
    </source>
</evidence>
<feature type="region of interest" description="Disordered" evidence="6">
    <location>
        <begin position="1488"/>
        <end position="1512"/>
    </location>
</feature>
<dbReference type="Pfam" id="PF03097">
    <property type="entry name" value="BRO1"/>
    <property type="match status" value="1"/>
</dbReference>
<dbReference type="Gene3D" id="1.25.40.280">
    <property type="entry name" value="alix/aip1 like domains"/>
    <property type="match status" value="1"/>
</dbReference>
<feature type="compositionally biased region" description="Polar residues" evidence="6">
    <location>
        <begin position="1287"/>
        <end position="1314"/>
    </location>
</feature>
<evidence type="ECO:0000259" key="7">
    <source>
        <dbReference type="PROSITE" id="PS51180"/>
    </source>
</evidence>
<feature type="coiled-coil region" evidence="5">
    <location>
        <begin position="688"/>
        <end position="729"/>
    </location>
</feature>
<comment type="subcellular location">
    <subcellularLocation>
        <location evidence="2">Cytoplasm</location>
    </subcellularLocation>
    <subcellularLocation>
        <location evidence="1">Endosome</location>
    </subcellularLocation>
</comment>
<dbReference type="PROSITE" id="PS51180">
    <property type="entry name" value="BRO1"/>
    <property type="match status" value="1"/>
</dbReference>
<evidence type="ECO:0000256" key="5">
    <source>
        <dbReference type="SAM" id="Coils"/>
    </source>
</evidence>
<dbReference type="Gene3D" id="1.20.120.560">
    <property type="entry name" value="alix/aip1 in complex with the ypdl late domain"/>
    <property type="match status" value="1"/>
</dbReference>
<feature type="region of interest" description="Disordered" evidence="6">
    <location>
        <begin position="1246"/>
        <end position="1265"/>
    </location>
</feature>
<name>A0A915CFY9_PARUN</name>
<keyword evidence="3" id="KW-0963">Cytoplasm</keyword>
<evidence type="ECO:0000256" key="6">
    <source>
        <dbReference type="SAM" id="MobiDB-lite"/>
    </source>
</evidence>
<feature type="region of interest" description="Disordered" evidence="6">
    <location>
        <begin position="733"/>
        <end position="758"/>
    </location>
</feature>
<dbReference type="Gene3D" id="1.20.140.50">
    <property type="entry name" value="alix/aip1 like domains"/>
    <property type="match status" value="1"/>
</dbReference>
<sequence length="1512" mass="165041">MEGMPRLPMLAPELKFSTTSLPPEFATKIKEYILMHYQDDPSKYEAAINEMISLRAQFGRLIADVETVCQMKRYYAQLTMMKNRFPMEEGDPLKIPFSWFDKAMDMPNSSVFEDVNFELAYVMFNIGAVHAAIAVNEMRNDLDSIKGAFTHFQCAAFPFQHIRDKMNATKYSSVDFEPSLLTWYVNILLAQAQECILEKSLIDHRKNTVIAKIAIYLRDVYMNCCEHLESSGISDVVSSSKYREWLRTCNVKAELYGAVAMVHLGEQADIDKKMGHRLAYYEIASDHVKAAAKFVEKDKRESLRQAVVFATDVVVAKETNAKKENDFIYHERVPKREELGIVEGVAMVKPIGFEATDRSVAGDDLFAALLPMNVLKSVSMYSEEKAKFKRAILERVEAKDKELDEYLLSLQLEEINLDKSVDELKLPEMLLERSAAFNAQPDAFPDLLDKLQRVGHCAIEADHKLDDLHNRLSAIDSPDLINDVGFKAIKKELERISEHHMKARTNNAQLQRAIAAHSENLRVLAMPLNELNRRICGPVVKPSETAEGAQLKRMIDKTEEMRAQRRHLLETLCRDIESDDITAKCLTEKDTDNTDLYSKELKKHDEVVRLVDMNLSAQTKILAALTEANANFADCRRQVMELNKSRADQILALTAAYDVYMDVLQKADEGLKFYSTLFSLVRTLDEAMEGVENAYEEEKIAKEKEKQRLEEEKRELRMAREASESMEQFRIQKMDSSSSNLQSSVEYPTNAGGLPPSGGGARLKDYLSYYRSKIAGQLPPSSQQHHIGVMPPYSPAFPQYAQGYSAGTGAAFVSSSSVGPNAALTQPLHSGISLAGGVPPAASATMRNMLPQAIQPQHREGSSQQPLHFRIPISVQSANVSRFAPLTPVASLGLQNQQPAVIPPATSVQSLLPATGGCFAQPTVSNAPAWQHVVDASNLSPSSHGHTSLSSSSVQRPQSVPQMLQNPVQCFQNTSVNISEKSIPQPALHLDPQQGSQLQVLQQSQPTATRMHFDSNVSSILSEQFLPSATVPQQLHPSNACKMPTSFASLTTQKLPPNTYSLSSGIPLEHRQIPLATPSQPLMPQVTYMPEKSVNHNPPTTGTPSNMHMASRSSIASCVSLPTGGSGSVIGSAQEQTSSDQAPTCNQLSAPNVAPIVSTGNFMPQSHPASASQLQSPSFVSSALGNSESGVLSPWHQSLLANPESLIYGGGRLLNQSASMLQSHIKNMEPSNMGAMPSSTSVIKQPPGVSHRLASSGQNAAPYTPSSLELDLMSSPLNANLPAPLMPSSQQVQTRSTNSTTTLPDATNTIGKSNLQPTFKNDILTQNVQQPCVSSQSTLSHSTNGDIVQMQAMQSSIEGNVATCGESTATEQSSACVAASAAAVAIQPLPRPAAAVAPIMQSSGSTSLAPDVVLGMTSVTSMTYSCSTSAAHKPPQAAPSPSGEVPSSNHTNEGNQNLFSDILNPQTFTIGEGDTTRLEKRQLREQFKAQGTAAQLPPLNPADPLNCLDAHY</sequence>
<keyword evidence="4" id="KW-0967">Endosome</keyword>
<accession>A0A915CFY9</accession>
<feature type="compositionally biased region" description="Polar residues" evidence="6">
    <location>
        <begin position="734"/>
        <end position="747"/>
    </location>
</feature>
<keyword evidence="8" id="KW-1185">Reference proteome</keyword>
<dbReference type="InterPro" id="IPR025304">
    <property type="entry name" value="ALIX_V_dom"/>
</dbReference>
<dbReference type="InterPro" id="IPR038499">
    <property type="entry name" value="BRO1_sf"/>
</dbReference>
<dbReference type="GO" id="GO:0032456">
    <property type="term" value="P:endocytic recycling"/>
    <property type="evidence" value="ECO:0007669"/>
    <property type="project" value="TreeGrafter"/>
</dbReference>
<evidence type="ECO:0000256" key="4">
    <source>
        <dbReference type="ARBA" id="ARBA00022753"/>
    </source>
</evidence>
<dbReference type="SMART" id="SM01041">
    <property type="entry name" value="BRO1"/>
    <property type="match status" value="1"/>
</dbReference>
<dbReference type="GO" id="GO:0043328">
    <property type="term" value="P:protein transport to vacuole involved in ubiquitin-dependent protein catabolic process via the multivesicular body sorting pathway"/>
    <property type="evidence" value="ECO:0007669"/>
    <property type="project" value="TreeGrafter"/>
</dbReference>
<protein>
    <submittedName>
        <fullName evidence="9">BRO1 domain-containing protein</fullName>
    </submittedName>
</protein>
<dbReference type="GO" id="GO:0005768">
    <property type="term" value="C:endosome"/>
    <property type="evidence" value="ECO:0007669"/>
    <property type="project" value="UniProtKB-SubCell"/>
</dbReference>
<reference evidence="9" key="1">
    <citation type="submission" date="2022-11" db="UniProtKB">
        <authorList>
            <consortium name="WormBaseParasite"/>
        </authorList>
    </citation>
    <scope>IDENTIFICATION</scope>
</reference>
<feature type="region of interest" description="Disordered" evidence="6">
    <location>
        <begin position="1286"/>
        <end position="1314"/>
    </location>
</feature>
<feature type="compositionally biased region" description="Polar residues" evidence="6">
    <location>
        <begin position="1253"/>
        <end position="1265"/>
    </location>
</feature>
<feature type="region of interest" description="Disordered" evidence="6">
    <location>
        <begin position="937"/>
        <end position="956"/>
    </location>
</feature>
<dbReference type="Pfam" id="PF13949">
    <property type="entry name" value="ALIX_LYPXL_bnd"/>
    <property type="match status" value="1"/>
</dbReference>
<feature type="compositionally biased region" description="Low complexity" evidence="6">
    <location>
        <begin position="939"/>
        <end position="956"/>
    </location>
</feature>
<dbReference type="PANTHER" id="PTHR23030:SF30">
    <property type="entry name" value="TYROSINE-PROTEIN PHOSPHATASE NON-RECEPTOR TYPE 23"/>
    <property type="match status" value="1"/>
</dbReference>
<dbReference type="Proteomes" id="UP000887569">
    <property type="component" value="Unplaced"/>
</dbReference>
<evidence type="ECO:0000256" key="3">
    <source>
        <dbReference type="ARBA" id="ARBA00022490"/>
    </source>
</evidence>